<dbReference type="Proteomes" id="UP001595969">
    <property type="component" value="Unassembled WGS sequence"/>
</dbReference>
<keyword evidence="3" id="KW-1185">Reference proteome</keyword>
<accession>A0ABV9MYJ8</accession>
<proteinExistence type="predicted"/>
<dbReference type="SUPFAM" id="SSF89447">
    <property type="entry name" value="AbrB/MazE/MraZ-like"/>
    <property type="match status" value="1"/>
</dbReference>
<keyword evidence="2" id="KW-0238">DNA-binding</keyword>
<feature type="domain" description="SpoVT-AbrB" evidence="1">
    <location>
        <begin position="7"/>
        <end position="52"/>
    </location>
</feature>
<sequence length="83" mass="9409">MEKIKIGSWGNTSAIRLSKTVMAALGAEKGEQLNVVIEGNRVILEKVPETEDELTFDELFRDYDGEIFQASPYEFEPVGNEKW</sequence>
<evidence type="ECO:0000313" key="3">
    <source>
        <dbReference type="Proteomes" id="UP001595969"/>
    </source>
</evidence>
<reference evidence="3" key="1">
    <citation type="journal article" date="2019" name="Int. J. Syst. Evol. Microbiol.">
        <title>The Global Catalogue of Microorganisms (GCM) 10K type strain sequencing project: providing services to taxonomists for standard genome sequencing and annotation.</title>
        <authorList>
            <consortium name="The Broad Institute Genomics Platform"/>
            <consortium name="The Broad Institute Genome Sequencing Center for Infectious Disease"/>
            <person name="Wu L."/>
            <person name="Ma J."/>
        </authorList>
    </citation>
    <scope>NUCLEOTIDE SEQUENCE [LARGE SCALE GENOMIC DNA]</scope>
    <source>
        <strain evidence="3">CGMCC 1.19032</strain>
    </source>
</reference>
<comment type="caution">
    <text evidence="2">The sequence shown here is derived from an EMBL/GenBank/DDBJ whole genome shotgun (WGS) entry which is preliminary data.</text>
</comment>
<dbReference type="InterPro" id="IPR007159">
    <property type="entry name" value="SpoVT-AbrB_dom"/>
</dbReference>
<dbReference type="InterPro" id="IPR037914">
    <property type="entry name" value="SpoVT-AbrB_sf"/>
</dbReference>
<evidence type="ECO:0000259" key="1">
    <source>
        <dbReference type="SMART" id="SM00966"/>
    </source>
</evidence>
<dbReference type="RefSeq" id="WP_204654865.1">
    <property type="nucleotide sequence ID" value="NZ_JAFBFD010000042.1"/>
</dbReference>
<dbReference type="EMBL" id="JBHSGS010000044">
    <property type="protein sequence ID" value="MFC4719688.1"/>
    <property type="molecule type" value="Genomic_DNA"/>
</dbReference>
<gene>
    <name evidence="2" type="ORF">ACFO5I_08065</name>
</gene>
<evidence type="ECO:0000313" key="2">
    <source>
        <dbReference type="EMBL" id="MFC4719688.1"/>
    </source>
</evidence>
<dbReference type="GO" id="GO:0003677">
    <property type="term" value="F:DNA binding"/>
    <property type="evidence" value="ECO:0007669"/>
    <property type="project" value="UniProtKB-KW"/>
</dbReference>
<organism evidence="2 3">
    <name type="scientific">Enterococcus lemanii</name>
    <dbReference type="NCBI Taxonomy" id="1159752"/>
    <lineage>
        <taxon>Bacteria</taxon>
        <taxon>Bacillati</taxon>
        <taxon>Bacillota</taxon>
        <taxon>Bacilli</taxon>
        <taxon>Lactobacillales</taxon>
        <taxon>Enterococcaceae</taxon>
        <taxon>Enterococcus</taxon>
    </lineage>
</organism>
<dbReference type="SMART" id="SM00966">
    <property type="entry name" value="SpoVT_AbrB"/>
    <property type="match status" value="1"/>
</dbReference>
<name>A0ABV9MYJ8_9ENTE</name>
<dbReference type="Gene3D" id="2.10.260.10">
    <property type="match status" value="1"/>
</dbReference>
<protein>
    <submittedName>
        <fullName evidence="2">AbrB/MazE/SpoVT family DNA-binding domain-containing protein</fullName>
    </submittedName>
</protein>